<evidence type="ECO:0000313" key="2">
    <source>
        <dbReference type="Proteomes" id="UP001152320"/>
    </source>
</evidence>
<sequence length="60" mass="7169">MYHRRRICSKVQLWVYNNSNAYMSQLNLKCDSRYPCTVSTGNMWVATNLYRCVLPEAQYK</sequence>
<name>A0A9Q1BLP3_HOLLE</name>
<protein>
    <submittedName>
        <fullName evidence="1">Uncharacterized protein</fullName>
    </submittedName>
</protein>
<comment type="caution">
    <text evidence="1">The sequence shown here is derived from an EMBL/GenBank/DDBJ whole genome shotgun (WGS) entry which is preliminary data.</text>
</comment>
<proteinExistence type="predicted"/>
<reference evidence="1" key="1">
    <citation type="submission" date="2021-10" db="EMBL/GenBank/DDBJ databases">
        <title>Tropical sea cucumber genome reveals ecological adaptation and Cuvierian tubules defense mechanism.</title>
        <authorList>
            <person name="Chen T."/>
        </authorList>
    </citation>
    <scope>NUCLEOTIDE SEQUENCE</scope>
    <source>
        <strain evidence="1">Nanhai2018</strain>
        <tissue evidence="1">Muscle</tissue>
    </source>
</reference>
<keyword evidence="2" id="KW-1185">Reference proteome</keyword>
<organism evidence="1 2">
    <name type="scientific">Holothuria leucospilota</name>
    <name type="common">Black long sea cucumber</name>
    <name type="synonym">Mertensiothuria leucospilota</name>
    <dbReference type="NCBI Taxonomy" id="206669"/>
    <lineage>
        <taxon>Eukaryota</taxon>
        <taxon>Metazoa</taxon>
        <taxon>Echinodermata</taxon>
        <taxon>Eleutherozoa</taxon>
        <taxon>Echinozoa</taxon>
        <taxon>Holothuroidea</taxon>
        <taxon>Aspidochirotacea</taxon>
        <taxon>Aspidochirotida</taxon>
        <taxon>Holothuriidae</taxon>
        <taxon>Holothuria</taxon>
    </lineage>
</organism>
<accession>A0A9Q1BLP3</accession>
<dbReference type="EMBL" id="JAIZAY010000014">
    <property type="protein sequence ID" value="KAJ8028931.1"/>
    <property type="molecule type" value="Genomic_DNA"/>
</dbReference>
<gene>
    <name evidence="1" type="ORF">HOLleu_28191</name>
</gene>
<dbReference type="AlphaFoldDB" id="A0A9Q1BLP3"/>
<dbReference type="Proteomes" id="UP001152320">
    <property type="component" value="Chromosome 14"/>
</dbReference>
<evidence type="ECO:0000313" key="1">
    <source>
        <dbReference type="EMBL" id="KAJ8028931.1"/>
    </source>
</evidence>